<feature type="compositionally biased region" description="Polar residues" evidence="1">
    <location>
        <begin position="1"/>
        <end position="22"/>
    </location>
</feature>
<evidence type="ECO:0000256" key="1">
    <source>
        <dbReference type="SAM" id="MobiDB-lite"/>
    </source>
</evidence>
<organism evidence="2 3">
    <name type="scientific">Hymenoscyphus albidus</name>
    <dbReference type="NCBI Taxonomy" id="595503"/>
    <lineage>
        <taxon>Eukaryota</taxon>
        <taxon>Fungi</taxon>
        <taxon>Dikarya</taxon>
        <taxon>Ascomycota</taxon>
        <taxon>Pezizomycotina</taxon>
        <taxon>Leotiomycetes</taxon>
        <taxon>Helotiales</taxon>
        <taxon>Helotiaceae</taxon>
        <taxon>Hymenoscyphus</taxon>
    </lineage>
</organism>
<dbReference type="AlphaFoldDB" id="A0A9N9Q7N0"/>
<reference evidence="2" key="1">
    <citation type="submission" date="2021-07" db="EMBL/GenBank/DDBJ databases">
        <authorList>
            <person name="Durling M."/>
        </authorList>
    </citation>
    <scope>NUCLEOTIDE SEQUENCE</scope>
</reference>
<dbReference type="OrthoDB" id="426293at2759"/>
<dbReference type="EMBL" id="CAJVRM010000227">
    <property type="protein sequence ID" value="CAG8977627.1"/>
    <property type="molecule type" value="Genomic_DNA"/>
</dbReference>
<comment type="caution">
    <text evidence="2">The sequence shown here is derived from an EMBL/GenBank/DDBJ whole genome shotgun (WGS) entry which is preliminary data.</text>
</comment>
<name>A0A9N9Q7N0_9HELO</name>
<evidence type="ECO:0000313" key="2">
    <source>
        <dbReference type="EMBL" id="CAG8977627.1"/>
    </source>
</evidence>
<feature type="region of interest" description="Disordered" evidence="1">
    <location>
        <begin position="1"/>
        <end position="35"/>
    </location>
</feature>
<sequence length="260" mass="29893">MNSHPLIHSTSVMRTSLSPNHESPSKHAPVWPPEISTDRSRHAFRDGLGIRKFFRRSRPASIQFYNAYPHAPEFHGAYTKHLRNPGPNALIRRLNHSSSITSSFNDFVDAKTQVVVKIYGLIESHCDSLYKHVLEQCDSNGTDFGFLDGNKYVDLLYDDTSFRKPSIYMDGGIFRVEYNNNRDLWTEHYEDAAMRTSKCVPFNLIVSAHGEEIRNRIHLNFANSVIEARRSEKFAEHLRLLTFISKLFASLSVGKCFDRQ</sequence>
<proteinExistence type="predicted"/>
<protein>
    <submittedName>
        <fullName evidence="2">Uncharacterized protein</fullName>
    </submittedName>
</protein>
<accession>A0A9N9Q7N0</accession>
<dbReference type="Proteomes" id="UP000701801">
    <property type="component" value="Unassembled WGS sequence"/>
</dbReference>
<keyword evidence="3" id="KW-1185">Reference proteome</keyword>
<gene>
    <name evidence="2" type="ORF">HYALB_00012915</name>
</gene>
<evidence type="ECO:0000313" key="3">
    <source>
        <dbReference type="Proteomes" id="UP000701801"/>
    </source>
</evidence>